<evidence type="ECO:0000256" key="1">
    <source>
        <dbReference type="ARBA" id="ARBA00004370"/>
    </source>
</evidence>
<dbReference type="GO" id="GO:0019867">
    <property type="term" value="C:outer membrane"/>
    <property type="evidence" value="ECO:0007669"/>
    <property type="project" value="InterPro"/>
</dbReference>
<dbReference type="EMBL" id="UINC01001302">
    <property type="protein sequence ID" value="SUZ77064.1"/>
    <property type="molecule type" value="Genomic_DNA"/>
</dbReference>
<dbReference type="AlphaFoldDB" id="A0A381QDV9"/>
<evidence type="ECO:0000313" key="6">
    <source>
        <dbReference type="EMBL" id="SUZ77064.1"/>
    </source>
</evidence>
<evidence type="ECO:0000259" key="4">
    <source>
        <dbReference type="Pfam" id="PF01103"/>
    </source>
</evidence>
<name>A0A381QDV9_9ZZZZ</name>
<evidence type="ECO:0000256" key="3">
    <source>
        <dbReference type="ARBA" id="ARBA00023136"/>
    </source>
</evidence>
<evidence type="ECO:0000256" key="2">
    <source>
        <dbReference type="ARBA" id="ARBA00009820"/>
    </source>
</evidence>
<gene>
    <name evidence="6" type="ORF">METZ01_LOCUS29918</name>
</gene>
<dbReference type="InterPro" id="IPR039568">
    <property type="entry name" value="Peptidase_MA-like_dom"/>
</dbReference>
<dbReference type="SUPFAM" id="SSF82171">
    <property type="entry name" value="DPP6 N-terminal domain-like"/>
    <property type="match status" value="1"/>
</dbReference>
<dbReference type="Pfam" id="PF01103">
    <property type="entry name" value="Omp85"/>
    <property type="match status" value="1"/>
</dbReference>
<comment type="similarity">
    <text evidence="2">Belongs to the TolB family.</text>
</comment>
<dbReference type="InterPro" id="IPR000184">
    <property type="entry name" value="Bac_surfAg_D15"/>
</dbReference>
<dbReference type="InterPro" id="IPR011659">
    <property type="entry name" value="WD40"/>
</dbReference>
<protein>
    <submittedName>
        <fullName evidence="6">Uncharacterized protein</fullName>
    </submittedName>
</protein>
<reference evidence="6" key="1">
    <citation type="submission" date="2018-05" db="EMBL/GenBank/DDBJ databases">
        <authorList>
            <person name="Lanie J.A."/>
            <person name="Ng W.-L."/>
            <person name="Kazmierczak K.M."/>
            <person name="Andrzejewski T.M."/>
            <person name="Davidsen T.M."/>
            <person name="Wayne K.J."/>
            <person name="Tettelin H."/>
            <person name="Glass J.I."/>
            <person name="Rusch D."/>
            <person name="Podicherti R."/>
            <person name="Tsui H.-C.T."/>
            <person name="Winkler M.E."/>
        </authorList>
    </citation>
    <scope>NUCLEOTIDE SEQUENCE</scope>
</reference>
<proteinExistence type="inferred from homology"/>
<comment type="subcellular location">
    <subcellularLocation>
        <location evidence="1">Membrane</location>
    </subcellularLocation>
</comment>
<dbReference type="PANTHER" id="PTHR36842">
    <property type="entry name" value="PROTEIN TOLB HOMOLOG"/>
    <property type="match status" value="1"/>
</dbReference>
<dbReference type="Gene3D" id="2.40.160.50">
    <property type="entry name" value="membrane protein fhac: a member of the omp85/tpsb transporter family"/>
    <property type="match status" value="1"/>
</dbReference>
<feature type="domain" description="Peptidase MA-like" evidence="5">
    <location>
        <begin position="74"/>
        <end position="260"/>
    </location>
</feature>
<feature type="domain" description="Bacterial surface antigen (D15)" evidence="4">
    <location>
        <begin position="754"/>
        <end position="1059"/>
    </location>
</feature>
<evidence type="ECO:0000259" key="5">
    <source>
        <dbReference type="Pfam" id="PF13485"/>
    </source>
</evidence>
<dbReference type="Pfam" id="PF07676">
    <property type="entry name" value="PD40"/>
    <property type="match status" value="2"/>
</dbReference>
<sequence length="1059" mass="120864">MRRIISISLFLFTVLMGQSFGQNKIQYRDFDWSFIQSPHFDIYFYGGEQDLAEFTADVAEESYEQISLHLRWDLKRRVSIMVYNSHNEFQQTNVVSTYMYEGIGGVTELFKNRVIFPFEGNYEQFRHVIHHELVHAVINDMVYGGSMQHMVTSRTKIRVPIWANEGLAEFLSSNWDTKADMILRDIAVHERMPSVKELNYFMAYKGGQSLWRFIAGKYGREKIGDVFRSMKRTQNAERGYEQALGMKYDDLTVQWHKYLKKEYWPDIANRDPLEDIAEKLTDHKKVKNFYHVSPALSPDGSMVAALSDQSGYFDIVLFNAMTGKRIKSLVKGSRSVNFEELKWLQPGISWSSDNKSIVFAAKAGKGDALHIIDVDTKKSKKIEIELDGVFSAAWSPKGDEIAFVGNKGGASDIYIYNLTNKEYYQVTADRFSDSFPCWNPEGTQIAFVSDRGDQLSGVLAGEMSDHDYSQTDIYIIDKESGSISRVTDTDYNESHPVWANTEKTLLYTADYNGVWNLYHIPLQDQVGFQDGIVAGATQPYAVTNVLTGLQQPTISKNDDRVIFAGYAGVGWDLYSIVNPMDLPKKSIEPTQFIKTRSLNDERVADLRKHKKSREPAEDNGMYSNWIFAPGYNHLNSSLAEAEDAELVSVDSTGEDGRHIPQAYKTRFTLDLISGNLQISNVFGTQGMTYFAFSDILGDHQIAFGTEMVLTLENSDYYFYYAYLKNRRDYYFMAFQNADFFTISSYNYYGYNTLARLRHYGFQGFISNPFNRYNRIDVGLSWHNINYSILEPQSTEFEVQYVETYSTKYSAILPTVSWIYDNSVFGYTGPIDGFRQNTSLTVNPGYGSENIKFQTLKLDTRKYWRLGRDYTLAVRGFLGKSFGPHKQQFFMGGIPYLIGGGGETNGVKDLGHYRDVILDTSNASLIHDIYFTEYAFPLRGARFAERFGSNVALANIEIRFPFINYMALGFPLKVIFGNIRGHAFIDVGASWNTADEFSSTSWPTRYGSNVSGKFSPMVSTAGLGTKINLGYFLLRIETAWDKNPSGYSKPQWYFSLGPDW</sequence>
<dbReference type="Gene3D" id="2.120.10.30">
    <property type="entry name" value="TolB, C-terminal domain"/>
    <property type="match status" value="2"/>
</dbReference>
<dbReference type="Pfam" id="PF13485">
    <property type="entry name" value="Peptidase_MA_2"/>
    <property type="match status" value="1"/>
</dbReference>
<dbReference type="InterPro" id="IPR011042">
    <property type="entry name" value="6-blade_b-propeller_TolB-like"/>
</dbReference>
<organism evidence="6">
    <name type="scientific">marine metagenome</name>
    <dbReference type="NCBI Taxonomy" id="408172"/>
    <lineage>
        <taxon>unclassified sequences</taxon>
        <taxon>metagenomes</taxon>
        <taxon>ecological metagenomes</taxon>
    </lineage>
</organism>
<accession>A0A381QDV9</accession>
<dbReference type="PANTHER" id="PTHR36842:SF1">
    <property type="entry name" value="PROTEIN TOLB"/>
    <property type="match status" value="1"/>
</dbReference>
<keyword evidence="3" id="KW-0472">Membrane</keyword>